<dbReference type="SUPFAM" id="SSF89124">
    <property type="entry name" value="Nop domain"/>
    <property type="match status" value="1"/>
</dbReference>
<dbReference type="Pfam" id="PF01798">
    <property type="entry name" value="Nop"/>
    <property type="match status" value="1"/>
</dbReference>
<dbReference type="InterPro" id="IPR026728">
    <property type="entry name" value="BLTP3A/B"/>
</dbReference>
<dbReference type="InterPro" id="IPR036070">
    <property type="entry name" value="Nop_dom_sf"/>
</dbReference>
<dbReference type="Proteomes" id="UP000224567">
    <property type="component" value="Unassembled WGS sequence"/>
</dbReference>
<name>A0A2G2WF76_CAPBA</name>
<keyword evidence="5" id="KW-1185">Reference proteome</keyword>
<dbReference type="Gene3D" id="1.10.287.4070">
    <property type="match status" value="1"/>
</dbReference>
<dbReference type="Gene3D" id="1.10.246.90">
    <property type="entry name" value="Nop domain"/>
    <property type="match status" value="1"/>
</dbReference>
<evidence type="ECO:0000256" key="1">
    <source>
        <dbReference type="SAM" id="Coils"/>
    </source>
</evidence>
<dbReference type="InterPro" id="IPR042239">
    <property type="entry name" value="Nop_C"/>
</dbReference>
<reference evidence="5" key="2">
    <citation type="journal article" date="2017" name="J. Anim. Genet.">
        <title>Multiple reference genome sequences of hot pepper reveal the massive evolution of plant disease resistance genes by retroduplication.</title>
        <authorList>
            <person name="Kim S."/>
            <person name="Park J."/>
            <person name="Yeom S.-I."/>
            <person name="Kim Y.-M."/>
            <person name="Seo E."/>
            <person name="Kim K.-T."/>
            <person name="Kim M.-S."/>
            <person name="Lee J.M."/>
            <person name="Cheong K."/>
            <person name="Shin H.-S."/>
            <person name="Kim S.-B."/>
            <person name="Han K."/>
            <person name="Lee J."/>
            <person name="Park M."/>
            <person name="Lee H.-A."/>
            <person name="Lee H.-Y."/>
            <person name="Lee Y."/>
            <person name="Oh S."/>
            <person name="Lee J.H."/>
            <person name="Choi E."/>
            <person name="Choi E."/>
            <person name="Lee S.E."/>
            <person name="Jeon J."/>
            <person name="Kim H."/>
            <person name="Choi G."/>
            <person name="Song H."/>
            <person name="Lee J."/>
            <person name="Lee S.-C."/>
            <person name="Kwon J.-K."/>
            <person name="Lee H.-Y."/>
            <person name="Koo N."/>
            <person name="Hong Y."/>
            <person name="Kim R.W."/>
            <person name="Kang W.-H."/>
            <person name="Huh J.H."/>
            <person name="Kang B.-C."/>
            <person name="Yang T.-J."/>
            <person name="Lee Y.-H."/>
            <person name="Bennetzen J.L."/>
            <person name="Choi D."/>
        </authorList>
    </citation>
    <scope>NUCLEOTIDE SEQUENCE [LARGE SCALE GENOMIC DNA]</scope>
    <source>
        <strain evidence="5">cv. PBC81</strain>
    </source>
</reference>
<dbReference type="OrthoDB" id="43807at2759"/>
<dbReference type="PANTHER" id="PTHR22774">
    <property type="entry name" value="CHOREIN N-TERMINAL DOMAIN-CONTAINING PROTEIN"/>
    <property type="match status" value="1"/>
</dbReference>
<gene>
    <name evidence="4" type="ORF">CQW23_17922</name>
</gene>
<reference evidence="4 5" key="1">
    <citation type="journal article" date="2017" name="Genome Biol.">
        <title>New reference genome sequences of hot pepper reveal the massive evolution of plant disease-resistance genes by retroduplication.</title>
        <authorList>
            <person name="Kim S."/>
            <person name="Park J."/>
            <person name="Yeom S.I."/>
            <person name="Kim Y.M."/>
            <person name="Seo E."/>
            <person name="Kim K.T."/>
            <person name="Kim M.S."/>
            <person name="Lee J.M."/>
            <person name="Cheong K."/>
            <person name="Shin H.S."/>
            <person name="Kim S.B."/>
            <person name="Han K."/>
            <person name="Lee J."/>
            <person name="Park M."/>
            <person name="Lee H.A."/>
            <person name="Lee H.Y."/>
            <person name="Lee Y."/>
            <person name="Oh S."/>
            <person name="Lee J.H."/>
            <person name="Choi E."/>
            <person name="Choi E."/>
            <person name="Lee S.E."/>
            <person name="Jeon J."/>
            <person name="Kim H."/>
            <person name="Choi G."/>
            <person name="Song H."/>
            <person name="Lee J."/>
            <person name="Lee S.C."/>
            <person name="Kwon J.K."/>
            <person name="Lee H.Y."/>
            <person name="Koo N."/>
            <person name="Hong Y."/>
            <person name="Kim R.W."/>
            <person name="Kang W.H."/>
            <person name="Huh J.H."/>
            <person name="Kang B.C."/>
            <person name="Yang T.J."/>
            <person name="Lee Y.H."/>
            <person name="Bennetzen J.L."/>
            <person name="Choi D."/>
        </authorList>
    </citation>
    <scope>NUCLEOTIDE SEQUENCE [LARGE SCALE GENOMIC DNA]</scope>
    <source>
        <strain evidence="5">cv. PBC81</strain>
    </source>
</reference>
<organism evidence="4 5">
    <name type="scientific">Capsicum baccatum</name>
    <name type="common">Peruvian pepper</name>
    <dbReference type="NCBI Taxonomy" id="33114"/>
    <lineage>
        <taxon>Eukaryota</taxon>
        <taxon>Viridiplantae</taxon>
        <taxon>Streptophyta</taxon>
        <taxon>Embryophyta</taxon>
        <taxon>Tracheophyta</taxon>
        <taxon>Spermatophyta</taxon>
        <taxon>Magnoliopsida</taxon>
        <taxon>eudicotyledons</taxon>
        <taxon>Gunneridae</taxon>
        <taxon>Pentapetalae</taxon>
        <taxon>asterids</taxon>
        <taxon>lamiids</taxon>
        <taxon>Solanales</taxon>
        <taxon>Solanaceae</taxon>
        <taxon>Solanoideae</taxon>
        <taxon>Capsiceae</taxon>
        <taxon>Capsicum</taxon>
    </lineage>
</organism>
<feature type="region of interest" description="Disordered" evidence="2">
    <location>
        <begin position="374"/>
        <end position="393"/>
    </location>
</feature>
<dbReference type="PROSITE" id="PS51358">
    <property type="entry name" value="NOP"/>
    <property type="match status" value="1"/>
</dbReference>
<dbReference type="STRING" id="33114.A0A2G2WF76"/>
<feature type="coiled-coil region" evidence="1">
    <location>
        <begin position="1419"/>
        <end position="1477"/>
    </location>
</feature>
<protein>
    <recommendedName>
        <fullName evidence="3">Nop domain-containing protein</fullName>
    </recommendedName>
</protein>
<evidence type="ECO:0000259" key="3">
    <source>
        <dbReference type="PROSITE" id="PS51358"/>
    </source>
</evidence>
<dbReference type="PANTHER" id="PTHR22774:SF11">
    <property type="entry name" value="CHOREIN N-TERMINAL DOMAIN-CONTAINING PROTEIN"/>
    <property type="match status" value="1"/>
</dbReference>
<feature type="compositionally biased region" description="Basic residues" evidence="2">
    <location>
        <begin position="181"/>
        <end position="194"/>
    </location>
</feature>
<feature type="compositionally biased region" description="Low complexity" evidence="2">
    <location>
        <begin position="380"/>
        <end position="389"/>
    </location>
</feature>
<dbReference type="InterPro" id="IPR019175">
    <property type="entry name" value="Prp31_C"/>
</dbReference>
<dbReference type="Pfam" id="PF09785">
    <property type="entry name" value="Prp31_C"/>
    <property type="match status" value="1"/>
</dbReference>
<feature type="region of interest" description="Disordered" evidence="2">
    <location>
        <begin position="172"/>
        <end position="195"/>
    </location>
</feature>
<evidence type="ECO:0000256" key="2">
    <source>
        <dbReference type="SAM" id="MobiDB-lite"/>
    </source>
</evidence>
<evidence type="ECO:0000313" key="4">
    <source>
        <dbReference type="EMBL" id="PHT43897.1"/>
    </source>
</evidence>
<dbReference type="InterPro" id="IPR002687">
    <property type="entry name" value="Nop_dom"/>
</dbReference>
<sequence>MVVTVTASTTNGKPLPERVLERTLEECDRILDLDSSKKKVVDFVESRMKCIAPNLCGVVGSAVAAKLVCCAGGLMLSANMPSDNIRCLGARRKNLAGFSKASTPRFCYIDETDIFQSTPPSLRGKVGKILADKCSLAARVDLSKTGRIDFKEKICKKIEKLQELPPARLPKALPVPDFTSRKKRGGRRHRKRKERYQVTDAQKLRNRMQFRIPEESSLGDGIGVGYGMLGQAGSGRLRISARQSKKIAKISEAKKSYGSTGAFTSGLSSSLAFTPVQGIELVNPQAHSDQLGSGTQSTYFSETGTFSKIKRQKALSDINGDALHASAGLPPALNVSTAKVGKLEIILPSVSNVQIEPIVVQIDRLDLVLEERDDIDTPRSSSSATSSGGSSKGSGYGFADKIADGMTLQVHTVNLLLETHGGARRRGGASWASPMASITIHNLLLYTTNENWEVVNLKEARDFSSGKEFIYVFKKLEWEHLSIDLLPHPDMFADAHFGSFQGGSNKRDEDGAKRVFFGGERFIEGISGEAHITIQRTELNSPLGLEVQLHITEAVCPALRLRALLRFMTGLYVCINRGDVNPNLQRSTEAAGRSLVSIVVDHIFLRLKDTEFQLELLMQSLFFSRASISGGETAKCLTRLMIGGAFLRQVSLILDTFSRPPCTLLQPSELSDSDDVLNIPDFGKDFCPPIYPLGDQQGNLSAGVPLISLHSLQLKPSPTPPILASTTVINSQPLMIHLQEESCLRICSFLADGIVVNPGVVLSDFSINSLTFYLKGLDITVPLDTGTQNHTVPGGNNACHNLFGGARLHIEDFILSESPTLKMGLLNLEKDPACFCLWEDQPIDGSQKKWTAGASVISLSLQTSSDATGLQNSVALSSNLFRCVELKGACLEVAMATADGSPLTDVPPPGGIVRMGVACQQYMSNTSVEQLFFVLDFYTYFGRVSEKIAVAGRFNSQAEVSHKSLSRSLSKKIPGDTAVCLAVNDLNLRFLESSATDISGMPLVQFIGKGLSIKVTHRTLGGAIAISSSLLWEGVEVDCADTLSSLPCENSLPWTSKQNGQLVENGRQLRSVFWVQNRKIFQSNGNFVSVPFLHIKMVQVIPYKTQDMECHSLNVSACIAGVRLGGGMNYTETLLHRFGILGPDGGPGEGLTKGLEHLSAGPLSKLLKATPLTLDEQKDDGKDPVGLQLETPDDVDLSIELKDWLFALEGAQEEAERWWFCDHEDSVTEERCWHTTFQNICVKASSSKNVTNGSGKLSGKKRYPIELITVGMEGLQIIKPRSPHSIRQDSPEGPLKETAERFGGMNVEVDIVNCEDDVDDGMGKWIVENLKFSVKQPIEAVVTKTELQYLAFLCKSEVDSMGRIAAGILRVLKLESKIGAGAISQLSNLGSEGFDRIFTPEKLSRDSSPPSNFTGGSRNSCLESTVASLEEMIKESQTKCSALSVELASSTSSLDDVKELSQKLENMQKLLMRLRTQV</sequence>
<dbReference type="EMBL" id="MLFT02000007">
    <property type="protein sequence ID" value="PHT43897.1"/>
    <property type="molecule type" value="Genomic_DNA"/>
</dbReference>
<evidence type="ECO:0000313" key="5">
    <source>
        <dbReference type="Proteomes" id="UP000224567"/>
    </source>
</evidence>
<accession>A0A2G2WF76</accession>
<comment type="caution">
    <text evidence="4">The sequence shown here is derived from an EMBL/GenBank/DDBJ whole genome shotgun (WGS) entry which is preliminary data.</text>
</comment>
<keyword evidence="1" id="KW-0175">Coiled coil</keyword>
<feature type="domain" description="Nop" evidence="3">
    <location>
        <begin position="51"/>
        <end position="163"/>
    </location>
</feature>
<proteinExistence type="predicted"/>